<feature type="chain" id="PRO_5040841351" evidence="5">
    <location>
        <begin position="35"/>
        <end position="486"/>
    </location>
</feature>
<name>A0A9W2ZA14_BIOGL</name>
<dbReference type="InterPro" id="IPR053956">
    <property type="entry name" value="NPC1_MLD"/>
</dbReference>
<dbReference type="Pfam" id="PF16414">
    <property type="entry name" value="NPC1_N"/>
    <property type="match status" value="1"/>
</dbReference>
<keyword evidence="8" id="KW-1185">Reference proteome</keyword>
<keyword evidence="3" id="KW-1133">Transmembrane helix</keyword>
<dbReference type="RefSeq" id="XP_055871846.1">
    <property type="nucleotide sequence ID" value="XM_056015871.1"/>
</dbReference>
<evidence type="ECO:0000256" key="4">
    <source>
        <dbReference type="ARBA" id="ARBA00023136"/>
    </source>
</evidence>
<reference evidence="9" key="1">
    <citation type="submission" date="2025-08" db="UniProtKB">
        <authorList>
            <consortium name="RefSeq"/>
        </authorList>
    </citation>
    <scope>IDENTIFICATION</scope>
</reference>
<evidence type="ECO:0000256" key="2">
    <source>
        <dbReference type="ARBA" id="ARBA00022692"/>
    </source>
</evidence>
<evidence type="ECO:0000256" key="3">
    <source>
        <dbReference type="ARBA" id="ARBA00022989"/>
    </source>
</evidence>
<organism evidence="8 9">
    <name type="scientific">Biomphalaria glabrata</name>
    <name type="common">Bloodfluke planorb</name>
    <name type="synonym">Freshwater snail</name>
    <dbReference type="NCBI Taxonomy" id="6526"/>
    <lineage>
        <taxon>Eukaryota</taxon>
        <taxon>Metazoa</taxon>
        <taxon>Spiralia</taxon>
        <taxon>Lophotrochozoa</taxon>
        <taxon>Mollusca</taxon>
        <taxon>Gastropoda</taxon>
        <taxon>Heterobranchia</taxon>
        <taxon>Euthyneura</taxon>
        <taxon>Panpulmonata</taxon>
        <taxon>Hygrophila</taxon>
        <taxon>Lymnaeoidea</taxon>
        <taxon>Planorbidae</taxon>
        <taxon>Biomphalaria</taxon>
    </lineage>
</organism>
<evidence type="ECO:0000256" key="5">
    <source>
        <dbReference type="SAM" id="SignalP"/>
    </source>
</evidence>
<evidence type="ECO:0000256" key="1">
    <source>
        <dbReference type="ARBA" id="ARBA00004141"/>
    </source>
</evidence>
<dbReference type="Proteomes" id="UP001165740">
    <property type="component" value="Chromosome 17"/>
</dbReference>
<keyword evidence="4" id="KW-0472">Membrane</keyword>
<dbReference type="GO" id="GO:0042632">
    <property type="term" value="P:cholesterol homeostasis"/>
    <property type="evidence" value="ECO:0007669"/>
    <property type="project" value="TreeGrafter"/>
</dbReference>
<dbReference type="InterPro" id="IPR032190">
    <property type="entry name" value="NPC1_N"/>
</dbReference>
<dbReference type="GO" id="GO:0030299">
    <property type="term" value="P:intestinal cholesterol absorption"/>
    <property type="evidence" value="ECO:0007669"/>
    <property type="project" value="TreeGrafter"/>
</dbReference>
<dbReference type="GO" id="GO:0005886">
    <property type="term" value="C:plasma membrane"/>
    <property type="evidence" value="ECO:0007669"/>
    <property type="project" value="TreeGrafter"/>
</dbReference>
<sequence>MCCTSVPDNSPKQRKRMIILALLSLFALFDDCVGDCVWYGQCGYNHGYRQKLNCKYTGPPKPFSTWEGLQKFKEYCPSLYTGSDVRTCCSDDQMLTLDTQVRFPRLLLQQCPSCFYNFMNVWCYLTCGPNQTEYMSVNATKPYVTPKNETVEAVLSVNYAVETDSAHGMFNSCRDVQSYDNSRALSFMCGEDAETCTPQRWLDYMGNSSKSEAPFDIYFSLSSRNVTINNTVLVPLDMKPVPCYKAVSSTSKPCRCTDCPKALCEFVLPTVSPLFRTENIIIRRPKNSTRVPWKNKNFTSIFDITFMHQILDLQLSITNLTAEYRNENITLEDICYAPLRPDNNNCTVMSIFNYYQNSHEMLDKVVMDDYGWFVVANYLDHFLYCVWDPAALADTTKLSIPCLGTFGGPVYPSLALRDYLGQEYWTAKALVITFDVLNSKKVKAWEKTFYAFMKEYKTLNKDLDITYFSKGPRIMSGLNDGAAMKT</sequence>
<gene>
    <name evidence="9" type="primary">LOC106066886</name>
</gene>
<keyword evidence="5" id="KW-0732">Signal</keyword>
<dbReference type="OMA" id="TFADGMF"/>
<feature type="domain" description="NPC1 middle luminal" evidence="7">
    <location>
        <begin position="272"/>
        <end position="469"/>
    </location>
</feature>
<evidence type="ECO:0000313" key="8">
    <source>
        <dbReference type="Proteomes" id="UP001165740"/>
    </source>
</evidence>
<keyword evidence="2" id="KW-0812">Transmembrane</keyword>
<dbReference type="AlphaFoldDB" id="A0A9W2ZA14"/>
<evidence type="ECO:0000313" key="9">
    <source>
        <dbReference type="RefSeq" id="XP_055871846.1"/>
    </source>
</evidence>
<dbReference type="OrthoDB" id="6510177at2759"/>
<comment type="subcellular location">
    <subcellularLocation>
        <location evidence="1">Membrane</location>
        <topology evidence="1">Multi-pass membrane protein</topology>
    </subcellularLocation>
</comment>
<protein>
    <submittedName>
        <fullName evidence="9">NPC intracellular cholesterol transporter 1-like</fullName>
    </submittedName>
</protein>
<dbReference type="GO" id="GO:0015918">
    <property type="term" value="P:sterol transport"/>
    <property type="evidence" value="ECO:0007669"/>
    <property type="project" value="TreeGrafter"/>
</dbReference>
<dbReference type="PANTHER" id="PTHR45727:SF2">
    <property type="entry name" value="NPC INTRACELLULAR CHOLESTEROL TRANSPORTER 1"/>
    <property type="match status" value="1"/>
</dbReference>
<accession>A0A9W2ZA14</accession>
<proteinExistence type="predicted"/>
<evidence type="ECO:0000259" key="7">
    <source>
        <dbReference type="Pfam" id="PF22314"/>
    </source>
</evidence>
<dbReference type="GeneID" id="106066886"/>
<evidence type="ECO:0000259" key="6">
    <source>
        <dbReference type="Pfam" id="PF16414"/>
    </source>
</evidence>
<dbReference type="Pfam" id="PF22314">
    <property type="entry name" value="NPC1_MLD"/>
    <property type="match status" value="1"/>
</dbReference>
<dbReference type="PANTHER" id="PTHR45727">
    <property type="entry name" value="NPC INTRACELLULAR CHOLESTEROL TRANSPORTER 1"/>
    <property type="match status" value="1"/>
</dbReference>
<feature type="domain" description="Niemann-Pick C1 N-terminal" evidence="6">
    <location>
        <begin position="34"/>
        <end position="265"/>
    </location>
</feature>
<feature type="signal peptide" evidence="5">
    <location>
        <begin position="1"/>
        <end position="34"/>
    </location>
</feature>
<dbReference type="GO" id="GO:0015485">
    <property type="term" value="F:cholesterol binding"/>
    <property type="evidence" value="ECO:0007669"/>
    <property type="project" value="TreeGrafter"/>
</dbReference>